<keyword evidence="4 6" id="KW-0560">Oxidoreductase</keyword>
<dbReference type="InterPro" id="IPR039651">
    <property type="entry name" value="FixC-like"/>
</dbReference>
<accession>A0A650CI92</accession>
<dbReference type="Pfam" id="PF01266">
    <property type="entry name" value="DAO"/>
    <property type="match status" value="2"/>
</dbReference>
<dbReference type="OrthoDB" id="7950at2157"/>
<evidence type="ECO:0000256" key="4">
    <source>
        <dbReference type="ARBA" id="ARBA00023002"/>
    </source>
</evidence>
<dbReference type="InterPro" id="IPR036188">
    <property type="entry name" value="FAD/NAD-bd_sf"/>
</dbReference>
<reference evidence="7 8" key="1">
    <citation type="submission" date="2019-10" db="EMBL/GenBank/DDBJ databases">
        <title>Genome Sequences from Six Type Strain Members of the Archaeal Family Sulfolobaceae: Acidianus ambivalens, Acidianus infernus, Metallosphaera prunae, Stygiolobus azoricus, Sulfolobus metallicus, and Sulfurisphaera ohwakuensis.</title>
        <authorList>
            <person name="Counts J.A."/>
            <person name="Kelly R.M."/>
        </authorList>
    </citation>
    <scope>NUCLEOTIDE SEQUENCE [LARGE SCALE GENOMIC DNA]</scope>
    <source>
        <strain evidence="7 8">TA-1</strain>
    </source>
</reference>
<dbReference type="EMBL" id="CP045484">
    <property type="protein sequence ID" value="QGR17493.1"/>
    <property type="molecule type" value="Genomic_DNA"/>
</dbReference>
<dbReference type="EMBL" id="JACHFY010000007">
    <property type="protein sequence ID" value="MBB5253834.1"/>
    <property type="molecule type" value="Genomic_DNA"/>
</dbReference>
<evidence type="ECO:0000313" key="8">
    <source>
        <dbReference type="Proteomes" id="UP000427373"/>
    </source>
</evidence>
<feature type="domain" description="FAD dependent oxidoreductase" evidence="5">
    <location>
        <begin position="4"/>
        <end position="50"/>
    </location>
</feature>
<evidence type="ECO:0000313" key="9">
    <source>
        <dbReference type="Proteomes" id="UP000582213"/>
    </source>
</evidence>
<dbReference type="PANTHER" id="PTHR43624:SF2">
    <property type="entry name" value="ELECTRON TRANSFER FLAVOPROTEIN-QUINONE OXIDOREDUCTASE YDIS-RELATED"/>
    <property type="match status" value="1"/>
</dbReference>
<evidence type="ECO:0000313" key="7">
    <source>
        <dbReference type="EMBL" id="QGR17493.1"/>
    </source>
</evidence>
<name>A0A650CI92_SULOH</name>
<dbReference type="AlphaFoldDB" id="A0A650CI92"/>
<organism evidence="7 8">
    <name type="scientific">Sulfurisphaera ohwakuensis</name>
    <dbReference type="NCBI Taxonomy" id="69656"/>
    <lineage>
        <taxon>Archaea</taxon>
        <taxon>Thermoproteota</taxon>
        <taxon>Thermoprotei</taxon>
        <taxon>Sulfolobales</taxon>
        <taxon>Sulfolobaceae</taxon>
        <taxon>Sulfurisphaera</taxon>
    </lineage>
</organism>
<dbReference type="PANTHER" id="PTHR43624">
    <property type="entry name" value="ELECTRON TRANSFER FLAVOPROTEIN-QUINONE OXIDOREDUCTASE YDIS-RELATED"/>
    <property type="match status" value="1"/>
</dbReference>
<dbReference type="SUPFAM" id="SSF51905">
    <property type="entry name" value="FAD/NAD(P)-binding domain"/>
    <property type="match status" value="1"/>
</dbReference>
<evidence type="ECO:0000313" key="6">
    <source>
        <dbReference type="EMBL" id="MBB5253834.1"/>
    </source>
</evidence>
<comment type="cofactor">
    <cofactor evidence="1">
        <name>FAD</name>
        <dbReference type="ChEBI" id="CHEBI:57692"/>
    </cofactor>
</comment>
<evidence type="ECO:0000256" key="2">
    <source>
        <dbReference type="ARBA" id="ARBA00022630"/>
    </source>
</evidence>
<dbReference type="Proteomes" id="UP000427373">
    <property type="component" value="Chromosome"/>
</dbReference>
<dbReference type="SUPFAM" id="SSF54373">
    <property type="entry name" value="FAD-linked reductases, C-terminal domain"/>
    <property type="match status" value="1"/>
</dbReference>
<dbReference type="KEGG" id="soh:D1869_10075"/>
<sequence length="384" mass="42376">MKYDAIVIGAGPSGSASAYTLAKNGYKVLLIERGSEPGAKNVSGAMIRESEISKVFETKDIPFERIVKRVRLIFRSKDDESEIVVKPKSKLYTISRLKFDKWLAQRAESAGALLITKTTVTGIEGNKVITERGSVEGDKIVIAEGANALLSMSLGLRRELKNEETVLGVKEVYASTRNEVEKRFNLQGDEGESWRIITDYPFPSAGFIYTYKDSVAIGVGARVDEIITMGIRPFELLDSFKTPYAELVKGFSLREYSAKIIPENGFPSFKPCEGSVYVAGDALGLVDPLTFDGIGPAIISGYLAGKAENCYSYSKMLFEAREISKVIKSRPLVKELLPNIGLYSHLVNDFLTSWVEGDFSKLKYYKSSLGKLMKHLILGLGVIE</sequence>
<keyword evidence="3" id="KW-0274">FAD</keyword>
<dbReference type="EC" id="1.5.5.-" evidence="6"/>
<dbReference type="GO" id="GO:0016491">
    <property type="term" value="F:oxidoreductase activity"/>
    <property type="evidence" value="ECO:0007669"/>
    <property type="project" value="UniProtKB-KW"/>
</dbReference>
<dbReference type="PRINTS" id="PR00420">
    <property type="entry name" value="RNGMNOXGNASE"/>
</dbReference>
<protein>
    <submittedName>
        <fullName evidence="6">Electron transfer flavoprotein-quinone oxidoreductase</fullName>
        <ecNumber evidence="6">1.5.5.-</ecNumber>
    </submittedName>
    <submittedName>
        <fullName evidence="7">FAD-dependent oxidoreductase</fullName>
    </submittedName>
</protein>
<reference evidence="6 9" key="2">
    <citation type="submission" date="2020-08" db="EMBL/GenBank/DDBJ databases">
        <title>Genomic Encyclopedia of Type Strains, Phase IV (KMG-IV): sequencing the most valuable type-strain genomes for metagenomic binning, comparative biology and taxonomic classification.</title>
        <authorList>
            <person name="Goeker M."/>
        </authorList>
    </citation>
    <scope>NUCLEOTIDE SEQUENCE [LARGE SCALE GENOMIC DNA]</scope>
    <source>
        <strain evidence="6 9">DSM 12421</strain>
    </source>
</reference>
<evidence type="ECO:0000256" key="3">
    <source>
        <dbReference type="ARBA" id="ARBA00022827"/>
    </source>
</evidence>
<dbReference type="Proteomes" id="UP000582213">
    <property type="component" value="Unassembled WGS sequence"/>
</dbReference>
<proteinExistence type="predicted"/>
<evidence type="ECO:0000259" key="5">
    <source>
        <dbReference type="Pfam" id="PF01266"/>
    </source>
</evidence>
<keyword evidence="8" id="KW-1185">Reference proteome</keyword>
<dbReference type="GeneID" id="42801592"/>
<gene>
    <name evidence="7" type="ORF">D1869_10075</name>
    <name evidence="6" type="ORF">HNQ62_001605</name>
</gene>
<dbReference type="Gene3D" id="3.50.50.60">
    <property type="entry name" value="FAD/NAD(P)-binding domain"/>
    <property type="match status" value="1"/>
</dbReference>
<keyword evidence="2" id="KW-0285">Flavoprotein</keyword>
<feature type="domain" description="FAD dependent oxidoreductase" evidence="5">
    <location>
        <begin position="97"/>
        <end position="220"/>
    </location>
</feature>
<evidence type="ECO:0000256" key="1">
    <source>
        <dbReference type="ARBA" id="ARBA00001974"/>
    </source>
</evidence>
<dbReference type="RefSeq" id="WP_156014979.1">
    <property type="nucleotide sequence ID" value="NZ_CP045484.1"/>
</dbReference>
<dbReference type="InterPro" id="IPR006076">
    <property type="entry name" value="FAD-dep_OxRdtase"/>
</dbReference>